<organism evidence="2 3">
    <name type="scientific">Marinobacter aromaticivorans</name>
    <dbReference type="NCBI Taxonomy" id="1494078"/>
    <lineage>
        <taxon>Bacteria</taxon>
        <taxon>Pseudomonadati</taxon>
        <taxon>Pseudomonadota</taxon>
        <taxon>Gammaproteobacteria</taxon>
        <taxon>Pseudomonadales</taxon>
        <taxon>Marinobacteraceae</taxon>
        <taxon>Marinobacter</taxon>
    </lineage>
</organism>
<evidence type="ECO:0000313" key="3">
    <source>
        <dbReference type="Proteomes" id="UP001596506"/>
    </source>
</evidence>
<evidence type="ECO:0000313" key="2">
    <source>
        <dbReference type="EMBL" id="MFC7294124.1"/>
    </source>
</evidence>
<reference evidence="3" key="1">
    <citation type="journal article" date="2019" name="Int. J. Syst. Evol. Microbiol.">
        <title>The Global Catalogue of Microorganisms (GCM) 10K type strain sequencing project: providing services to taxonomists for standard genome sequencing and annotation.</title>
        <authorList>
            <consortium name="The Broad Institute Genomics Platform"/>
            <consortium name="The Broad Institute Genome Sequencing Center for Infectious Disease"/>
            <person name="Wu L."/>
            <person name="Ma J."/>
        </authorList>
    </citation>
    <scope>NUCLEOTIDE SEQUENCE [LARGE SCALE GENOMIC DNA]</scope>
    <source>
        <strain evidence="3">CCUG 60559</strain>
    </source>
</reference>
<keyword evidence="3" id="KW-1185">Reference proteome</keyword>
<gene>
    <name evidence="2" type="ORF">ACFQQA_05250</name>
</gene>
<accession>A0ABW2ISY1</accession>
<dbReference type="RefSeq" id="WP_379923187.1">
    <property type="nucleotide sequence ID" value="NZ_JBHTBD010000001.1"/>
</dbReference>
<proteinExistence type="predicted"/>
<dbReference type="EMBL" id="JBHTBD010000001">
    <property type="protein sequence ID" value="MFC7294124.1"/>
    <property type="molecule type" value="Genomic_DNA"/>
</dbReference>
<feature type="region of interest" description="Disordered" evidence="1">
    <location>
        <begin position="1"/>
        <end position="24"/>
    </location>
</feature>
<dbReference type="Proteomes" id="UP001596506">
    <property type="component" value="Unassembled WGS sequence"/>
</dbReference>
<comment type="caution">
    <text evidence="2">The sequence shown here is derived from an EMBL/GenBank/DDBJ whole genome shotgun (WGS) entry which is preliminary data.</text>
</comment>
<sequence>MDRSIGAEGPPTTASMDARDWLSI</sequence>
<evidence type="ECO:0000256" key="1">
    <source>
        <dbReference type="SAM" id="MobiDB-lite"/>
    </source>
</evidence>
<protein>
    <submittedName>
        <fullName evidence="2">DUF6053 domain-containing protein</fullName>
    </submittedName>
</protein>
<name>A0ABW2ISY1_9GAMM</name>